<dbReference type="InterPro" id="IPR001387">
    <property type="entry name" value="Cro/C1-type_HTH"/>
</dbReference>
<gene>
    <name evidence="3" type="ORF">SAMN05421856_102591</name>
</gene>
<dbReference type="AlphaFoldDB" id="A0A1H7XQA7"/>
<dbReference type="SUPFAM" id="SSF47413">
    <property type="entry name" value="lambda repressor-like DNA-binding domains"/>
    <property type="match status" value="1"/>
</dbReference>
<dbReference type="GO" id="GO:0003677">
    <property type="term" value="F:DNA binding"/>
    <property type="evidence" value="ECO:0007669"/>
    <property type="project" value="UniProtKB-KW"/>
</dbReference>
<keyword evidence="1" id="KW-0238">DNA-binding</keyword>
<dbReference type="GO" id="GO:0005829">
    <property type="term" value="C:cytosol"/>
    <property type="evidence" value="ECO:0007669"/>
    <property type="project" value="TreeGrafter"/>
</dbReference>
<dbReference type="InterPro" id="IPR050807">
    <property type="entry name" value="TransReg_Diox_bact_type"/>
</dbReference>
<name>A0A1H7XQA7_9FLAO</name>
<dbReference type="Gene3D" id="1.10.260.40">
    <property type="entry name" value="lambda repressor-like DNA-binding domains"/>
    <property type="match status" value="1"/>
</dbReference>
<feature type="domain" description="HTH cro/C1-type" evidence="2">
    <location>
        <begin position="27"/>
        <end position="81"/>
    </location>
</feature>
<dbReference type="SMART" id="SM00530">
    <property type="entry name" value="HTH_XRE"/>
    <property type="match status" value="1"/>
</dbReference>
<dbReference type="PROSITE" id="PS50943">
    <property type="entry name" value="HTH_CROC1"/>
    <property type="match status" value="1"/>
</dbReference>
<reference evidence="4" key="1">
    <citation type="submission" date="2016-10" db="EMBL/GenBank/DDBJ databases">
        <authorList>
            <person name="Varghese N."/>
            <person name="Submissions S."/>
        </authorList>
    </citation>
    <scope>NUCLEOTIDE SEQUENCE [LARGE SCALE GENOMIC DNA]</scope>
    <source>
        <strain evidence="4">DSM 17453</strain>
    </source>
</reference>
<dbReference type="Pfam" id="PF01381">
    <property type="entry name" value="HTH_3"/>
    <property type="match status" value="1"/>
</dbReference>
<evidence type="ECO:0000256" key="1">
    <source>
        <dbReference type="ARBA" id="ARBA00023125"/>
    </source>
</evidence>
<dbReference type="EMBL" id="FOBV01000002">
    <property type="protein sequence ID" value="SEM35804.1"/>
    <property type="molecule type" value="Genomic_DNA"/>
</dbReference>
<evidence type="ECO:0000259" key="2">
    <source>
        <dbReference type="PROSITE" id="PS50943"/>
    </source>
</evidence>
<organism evidence="3 4">
    <name type="scientific">Chryseobacterium taichungense</name>
    <dbReference type="NCBI Taxonomy" id="295069"/>
    <lineage>
        <taxon>Bacteria</taxon>
        <taxon>Pseudomonadati</taxon>
        <taxon>Bacteroidota</taxon>
        <taxon>Flavobacteriia</taxon>
        <taxon>Flavobacteriales</taxon>
        <taxon>Weeksellaceae</taxon>
        <taxon>Chryseobacterium group</taxon>
        <taxon>Chryseobacterium</taxon>
    </lineage>
</organism>
<dbReference type="CDD" id="cd00093">
    <property type="entry name" value="HTH_XRE"/>
    <property type="match status" value="1"/>
</dbReference>
<dbReference type="PANTHER" id="PTHR46797:SF1">
    <property type="entry name" value="METHYLPHOSPHONATE SYNTHASE"/>
    <property type="match status" value="1"/>
</dbReference>
<proteinExistence type="predicted"/>
<dbReference type="InterPro" id="IPR010982">
    <property type="entry name" value="Lambda_DNA-bd_dom_sf"/>
</dbReference>
<protein>
    <submittedName>
        <fullName evidence="3">HTH-type transcriptional regulator, repressor for puuD</fullName>
    </submittedName>
</protein>
<evidence type="ECO:0000313" key="3">
    <source>
        <dbReference type="EMBL" id="SEM35804.1"/>
    </source>
</evidence>
<dbReference type="OrthoDB" id="678057at2"/>
<dbReference type="GO" id="GO:0003700">
    <property type="term" value="F:DNA-binding transcription factor activity"/>
    <property type="evidence" value="ECO:0007669"/>
    <property type="project" value="TreeGrafter"/>
</dbReference>
<dbReference type="PANTHER" id="PTHR46797">
    <property type="entry name" value="HTH-TYPE TRANSCRIPTIONAL REGULATOR"/>
    <property type="match status" value="1"/>
</dbReference>
<dbReference type="Proteomes" id="UP000199450">
    <property type="component" value="Unassembled WGS sequence"/>
</dbReference>
<keyword evidence="4" id="KW-1185">Reference proteome</keyword>
<sequence>MINFPNCFYNISIMDKIEFRVAFGKRVENFRKKLGLSYRQLAQKCDIDHSNISKIEKGEVDLRISTIQELAKGLEVHPQELFDFKMD</sequence>
<dbReference type="STRING" id="295069.SAMN05421856_102591"/>
<accession>A0A1H7XQA7</accession>
<evidence type="ECO:0000313" key="4">
    <source>
        <dbReference type="Proteomes" id="UP000199450"/>
    </source>
</evidence>